<dbReference type="PROSITE" id="PS50048">
    <property type="entry name" value="ZN2_CY6_FUNGAL_2"/>
    <property type="match status" value="1"/>
</dbReference>
<dbReference type="GO" id="GO:0000981">
    <property type="term" value="F:DNA-binding transcription factor activity, RNA polymerase II-specific"/>
    <property type="evidence" value="ECO:0007669"/>
    <property type="project" value="InterPro"/>
</dbReference>
<keyword evidence="5" id="KW-1185">Reference proteome</keyword>
<feature type="region of interest" description="Disordered" evidence="2">
    <location>
        <begin position="57"/>
        <end position="98"/>
    </location>
</feature>
<dbReference type="PROSITE" id="PS00463">
    <property type="entry name" value="ZN2_CY6_FUNGAL_1"/>
    <property type="match status" value="1"/>
</dbReference>
<gene>
    <name evidence="4" type="ORF">R3P38DRAFT_3266900</name>
</gene>
<feature type="compositionally biased region" description="Low complexity" evidence="2">
    <location>
        <begin position="75"/>
        <end position="93"/>
    </location>
</feature>
<reference evidence="4 5" key="1">
    <citation type="journal article" date="2024" name="J Genomics">
        <title>Draft genome sequencing and assembly of Favolaschia claudopus CIRM-BRFM 2984 isolated from oak limbs.</title>
        <authorList>
            <person name="Navarro D."/>
            <person name="Drula E."/>
            <person name="Chaduli D."/>
            <person name="Cazenave R."/>
            <person name="Ahrendt S."/>
            <person name="Wang J."/>
            <person name="Lipzen A."/>
            <person name="Daum C."/>
            <person name="Barry K."/>
            <person name="Grigoriev I.V."/>
            <person name="Favel A."/>
            <person name="Rosso M.N."/>
            <person name="Martin F."/>
        </authorList>
    </citation>
    <scope>NUCLEOTIDE SEQUENCE [LARGE SCALE GENOMIC DNA]</scope>
    <source>
        <strain evidence="4 5">CIRM-BRFM 2984</strain>
    </source>
</reference>
<dbReference type="Gene3D" id="4.10.240.10">
    <property type="entry name" value="Zn(2)-C6 fungal-type DNA-binding domain"/>
    <property type="match status" value="1"/>
</dbReference>
<organism evidence="4 5">
    <name type="scientific">Favolaschia claudopus</name>
    <dbReference type="NCBI Taxonomy" id="2862362"/>
    <lineage>
        <taxon>Eukaryota</taxon>
        <taxon>Fungi</taxon>
        <taxon>Dikarya</taxon>
        <taxon>Basidiomycota</taxon>
        <taxon>Agaricomycotina</taxon>
        <taxon>Agaricomycetes</taxon>
        <taxon>Agaricomycetidae</taxon>
        <taxon>Agaricales</taxon>
        <taxon>Marasmiineae</taxon>
        <taxon>Mycenaceae</taxon>
        <taxon>Favolaschia</taxon>
    </lineage>
</organism>
<dbReference type="PANTHER" id="PTHR31668">
    <property type="entry name" value="GLUCOSE TRANSPORT TRANSCRIPTION REGULATOR RGT1-RELATED-RELATED"/>
    <property type="match status" value="1"/>
</dbReference>
<dbReference type="CDD" id="cd00067">
    <property type="entry name" value="GAL4"/>
    <property type="match status" value="1"/>
</dbReference>
<evidence type="ECO:0000313" key="5">
    <source>
        <dbReference type="Proteomes" id="UP001362999"/>
    </source>
</evidence>
<evidence type="ECO:0000256" key="1">
    <source>
        <dbReference type="ARBA" id="ARBA00023242"/>
    </source>
</evidence>
<dbReference type="InterPro" id="IPR001138">
    <property type="entry name" value="Zn2Cys6_DnaBD"/>
</dbReference>
<dbReference type="AlphaFoldDB" id="A0AAW0BTZ4"/>
<evidence type="ECO:0000259" key="3">
    <source>
        <dbReference type="PROSITE" id="PS50048"/>
    </source>
</evidence>
<dbReference type="SUPFAM" id="SSF57701">
    <property type="entry name" value="Zn2/Cys6 DNA-binding domain"/>
    <property type="match status" value="1"/>
</dbReference>
<name>A0AAW0BTZ4_9AGAR</name>
<sequence>MPPTSPRLFVPWVKRTDLACTPCRRRKIKCKISKDRPRDPCERCRKRHLECEYMSVTEQEDINSPEATPPPTTPPTISLPSLISNSPPQSSTSVWRLDDKHDQDRVDFKEETIPSFTLQSNVQMRGMGVQTLPESSATWTAPWAWPSERPVSPRSFYALSTDVDYSIFALDELEGVAGAAPTSTLESACFAEFLQPDDAYRDPWTHSDVWETLGRVRPMHDSDASNRRVSVHV</sequence>
<dbReference type="Proteomes" id="UP001362999">
    <property type="component" value="Unassembled WGS sequence"/>
</dbReference>
<dbReference type="Pfam" id="PF00172">
    <property type="entry name" value="Zn_clus"/>
    <property type="match status" value="1"/>
</dbReference>
<keyword evidence="1" id="KW-0539">Nucleus</keyword>
<dbReference type="GO" id="GO:0008270">
    <property type="term" value="F:zinc ion binding"/>
    <property type="evidence" value="ECO:0007669"/>
    <property type="project" value="InterPro"/>
</dbReference>
<comment type="caution">
    <text evidence="4">The sequence shown here is derived from an EMBL/GenBank/DDBJ whole genome shotgun (WGS) entry which is preliminary data.</text>
</comment>
<accession>A0AAW0BTZ4</accession>
<protein>
    <recommendedName>
        <fullName evidence="3">Zn(2)-C6 fungal-type domain-containing protein</fullName>
    </recommendedName>
</protein>
<dbReference type="InterPro" id="IPR036864">
    <property type="entry name" value="Zn2-C6_fun-type_DNA-bd_sf"/>
</dbReference>
<dbReference type="InterPro" id="IPR050797">
    <property type="entry name" value="Carb_Metab_Trans_Reg"/>
</dbReference>
<dbReference type="EMBL" id="JAWWNJ010000026">
    <property type="protein sequence ID" value="KAK7030093.1"/>
    <property type="molecule type" value="Genomic_DNA"/>
</dbReference>
<feature type="domain" description="Zn(2)-C6 fungal-type" evidence="3">
    <location>
        <begin position="19"/>
        <end position="53"/>
    </location>
</feature>
<evidence type="ECO:0000256" key="2">
    <source>
        <dbReference type="SAM" id="MobiDB-lite"/>
    </source>
</evidence>
<evidence type="ECO:0000313" key="4">
    <source>
        <dbReference type="EMBL" id="KAK7030093.1"/>
    </source>
</evidence>
<dbReference type="SMART" id="SM00066">
    <property type="entry name" value="GAL4"/>
    <property type="match status" value="1"/>
</dbReference>
<proteinExistence type="predicted"/>